<reference evidence="2" key="1">
    <citation type="submission" date="2024-06" db="EMBL/GenBank/DDBJ databases">
        <authorList>
            <consortium name="consrtm"/>
            <person name="Uemura M."/>
            <person name="Terahara T."/>
        </authorList>
    </citation>
    <scope>NUCLEOTIDE SEQUENCE</scope>
    <source>
        <strain evidence="2">KM77-8</strain>
    </source>
</reference>
<proteinExistence type="predicted"/>
<evidence type="ECO:0000313" key="2">
    <source>
        <dbReference type="EMBL" id="BFO15914.1"/>
    </source>
</evidence>
<sequence>MELALPGRLEEIPEDLGYALMALRDACRTVISAIGSTRDKSVQDEDAVRKQALASVESVHDVAERITHGSEWDVVWYERHDRFGASLRVAPMSVSGLLREKLFTDRSVVLTSATLKLGGDFNGVGASWGSAPRAPKGRPSPVEGRRCRIAVRLPPAGHPLRREASGTPGP</sequence>
<dbReference type="EMBL" id="AP035768">
    <property type="protein sequence ID" value="BFO15914.1"/>
    <property type="molecule type" value="Genomic_DNA"/>
</dbReference>
<evidence type="ECO:0008006" key="3">
    <source>
        <dbReference type="Google" id="ProtNLM"/>
    </source>
</evidence>
<protein>
    <recommendedName>
        <fullName evidence="3">Helicase</fullName>
    </recommendedName>
</protein>
<gene>
    <name evidence="2" type="ORF">SHKM778_23020</name>
</gene>
<reference evidence="2" key="2">
    <citation type="submission" date="2024-07" db="EMBL/GenBank/DDBJ databases">
        <title>Streptomyces haneummycinica sp. nov., a new antibiotic-producing actinobacterium isolated from marine sediment.</title>
        <authorList>
            <person name="Uemura M."/>
            <person name="Hamada M."/>
            <person name="Hirano S."/>
            <person name="Kobayashi K."/>
            <person name="Ohshiro T."/>
            <person name="Kobayashi T."/>
            <person name="Terahara T."/>
        </authorList>
    </citation>
    <scope>NUCLEOTIDE SEQUENCE</scope>
    <source>
        <strain evidence="2">KM77-8</strain>
    </source>
</reference>
<name>A0AAT9HEM6_9ACTN</name>
<organism evidence="2">
    <name type="scientific">Streptomyces haneummycinicus</name>
    <dbReference type="NCBI Taxonomy" id="3074435"/>
    <lineage>
        <taxon>Bacteria</taxon>
        <taxon>Bacillati</taxon>
        <taxon>Actinomycetota</taxon>
        <taxon>Actinomycetes</taxon>
        <taxon>Kitasatosporales</taxon>
        <taxon>Streptomycetaceae</taxon>
        <taxon>Streptomyces</taxon>
    </lineage>
</organism>
<dbReference type="AlphaFoldDB" id="A0AAT9HEM6"/>
<accession>A0AAT9HEM6</accession>
<evidence type="ECO:0000256" key="1">
    <source>
        <dbReference type="SAM" id="MobiDB-lite"/>
    </source>
</evidence>
<feature type="region of interest" description="Disordered" evidence="1">
    <location>
        <begin position="126"/>
        <end position="145"/>
    </location>
</feature>